<dbReference type="SMART" id="SM00382">
    <property type="entry name" value="AAA"/>
    <property type="match status" value="1"/>
</dbReference>
<dbReference type="SUPFAM" id="SSF52540">
    <property type="entry name" value="P-loop containing nucleoside triphosphate hydrolases"/>
    <property type="match status" value="1"/>
</dbReference>
<dbReference type="PANTHER" id="PTHR23074">
    <property type="entry name" value="AAA DOMAIN-CONTAINING"/>
    <property type="match status" value="1"/>
</dbReference>
<dbReference type="PANTHER" id="PTHR23074:SF19">
    <property type="entry name" value="KATANIN P60 ATPASE-CONTAINING SUBUNIT A1"/>
    <property type="match status" value="1"/>
</dbReference>
<dbReference type="InterPro" id="IPR003960">
    <property type="entry name" value="ATPase_AAA_CS"/>
</dbReference>
<dbReference type="InterPro" id="IPR041569">
    <property type="entry name" value="AAA_lid_3"/>
</dbReference>
<dbReference type="Pfam" id="PF17862">
    <property type="entry name" value="AAA_lid_3"/>
    <property type="match status" value="1"/>
</dbReference>
<evidence type="ECO:0000256" key="1">
    <source>
        <dbReference type="ARBA" id="ARBA00006914"/>
    </source>
</evidence>
<dbReference type="Gene3D" id="3.40.50.300">
    <property type="entry name" value="P-loop containing nucleotide triphosphate hydrolases"/>
    <property type="match status" value="1"/>
</dbReference>
<dbReference type="Gene3D" id="1.10.8.60">
    <property type="match status" value="1"/>
</dbReference>
<name>A0A8D8TES3_9HEMI</name>
<dbReference type="AlphaFoldDB" id="A0A8D8TES3"/>
<dbReference type="InterPro" id="IPR015415">
    <property type="entry name" value="Spast_Vps4_C"/>
</dbReference>
<reference evidence="6" key="1">
    <citation type="submission" date="2021-05" db="EMBL/GenBank/DDBJ databases">
        <authorList>
            <person name="Alioto T."/>
            <person name="Alioto T."/>
            <person name="Gomez Garrido J."/>
        </authorList>
    </citation>
    <scope>NUCLEOTIDE SEQUENCE</scope>
</reference>
<dbReference type="FunFam" id="3.40.50.300:FF:000159">
    <property type="entry name" value="Katanin p60 ATPase-containing subunit A1"/>
    <property type="match status" value="1"/>
</dbReference>
<feature type="domain" description="AAA+ ATPase" evidence="5">
    <location>
        <begin position="191"/>
        <end position="330"/>
    </location>
</feature>
<dbReference type="PROSITE" id="PS00674">
    <property type="entry name" value="AAA"/>
    <property type="match status" value="1"/>
</dbReference>
<keyword evidence="2 4" id="KW-0547">Nucleotide-binding</keyword>
<proteinExistence type="inferred from homology"/>
<evidence type="ECO:0000313" key="6">
    <source>
        <dbReference type="EMBL" id="CAG6687085.1"/>
    </source>
</evidence>
<dbReference type="InterPro" id="IPR003959">
    <property type="entry name" value="ATPase_AAA_core"/>
</dbReference>
<dbReference type="InterPro" id="IPR050304">
    <property type="entry name" value="MT-severing_AAA_ATPase"/>
</dbReference>
<organism evidence="6">
    <name type="scientific">Cacopsylla melanoneura</name>
    <dbReference type="NCBI Taxonomy" id="428564"/>
    <lineage>
        <taxon>Eukaryota</taxon>
        <taxon>Metazoa</taxon>
        <taxon>Ecdysozoa</taxon>
        <taxon>Arthropoda</taxon>
        <taxon>Hexapoda</taxon>
        <taxon>Insecta</taxon>
        <taxon>Pterygota</taxon>
        <taxon>Neoptera</taxon>
        <taxon>Paraneoptera</taxon>
        <taxon>Hemiptera</taxon>
        <taxon>Sternorrhyncha</taxon>
        <taxon>Psylloidea</taxon>
        <taxon>Psyllidae</taxon>
        <taxon>Psyllinae</taxon>
        <taxon>Cacopsylla</taxon>
    </lineage>
</organism>
<keyword evidence="3 4" id="KW-0067">ATP-binding</keyword>
<comment type="similarity">
    <text evidence="1 4">Belongs to the AAA ATPase family.</text>
</comment>
<protein>
    <submittedName>
        <fullName evidence="6">Katanin p60 ATPase-containing subunit A1</fullName>
    </submittedName>
</protein>
<dbReference type="EMBL" id="HBUF01279733">
    <property type="protein sequence ID" value="CAG6687085.1"/>
    <property type="molecule type" value="Transcribed_RNA"/>
</dbReference>
<sequence length="438" mass="49440">MWLNILKFSISDTLAKKTDENFPVMEHSLESLGENNGPTDQDVQMPYSSYGEQTMMNRPNIDQIQCNINTARPFSGCAKQPAHQRCQCCKKLPPSPCTGSHNLTICPVMNHVVGFSQDKPINEAYEAILKKLKLDPDEKKLARNILSEVLKEDTGVKWTHIAGLTEAKDLLHEAIVLPSIIPSYFDKLRRPWKGVLLVGPPGTGKTMLAKAAATETSSNFFNITSSTLTSKWYGDSEKLIRLLFLLAKELAPSIIFFDEVDSMCSHRATSTDVTRRMKSELLCQMDGLASVSNDDATKAVLVLGATNFPWDLDEAFRRRLEKRIYVPIPDLATRVSLLTIFLRHERLDGDVKLSDLAQQLDGYSSADINIVCRDAAFMNLRRYMTRNPKTDMRDIPDKELDKPISKEDFETAIRNCPKTVRPEDAQRFTEWIQLHGSK</sequence>
<dbReference type="GO" id="GO:0051013">
    <property type="term" value="P:microtubule severing"/>
    <property type="evidence" value="ECO:0007669"/>
    <property type="project" value="TreeGrafter"/>
</dbReference>
<accession>A0A8D8TES3</accession>
<evidence type="ECO:0000256" key="3">
    <source>
        <dbReference type="ARBA" id="ARBA00022840"/>
    </source>
</evidence>
<dbReference type="GO" id="GO:0005524">
    <property type="term" value="F:ATP binding"/>
    <property type="evidence" value="ECO:0007669"/>
    <property type="project" value="UniProtKB-KW"/>
</dbReference>
<dbReference type="InterPro" id="IPR027417">
    <property type="entry name" value="P-loop_NTPase"/>
</dbReference>
<dbReference type="Pfam" id="PF09336">
    <property type="entry name" value="Vps4_C"/>
    <property type="match status" value="1"/>
</dbReference>
<dbReference type="Pfam" id="PF00004">
    <property type="entry name" value="AAA"/>
    <property type="match status" value="1"/>
</dbReference>
<evidence type="ECO:0000259" key="5">
    <source>
        <dbReference type="SMART" id="SM00382"/>
    </source>
</evidence>
<dbReference type="GO" id="GO:0016887">
    <property type="term" value="F:ATP hydrolysis activity"/>
    <property type="evidence" value="ECO:0007669"/>
    <property type="project" value="InterPro"/>
</dbReference>
<evidence type="ECO:0000256" key="2">
    <source>
        <dbReference type="ARBA" id="ARBA00022741"/>
    </source>
</evidence>
<evidence type="ECO:0000256" key="4">
    <source>
        <dbReference type="RuleBase" id="RU003651"/>
    </source>
</evidence>
<dbReference type="InterPro" id="IPR003593">
    <property type="entry name" value="AAA+_ATPase"/>
</dbReference>
<dbReference type="GO" id="GO:0015630">
    <property type="term" value="C:microtubule cytoskeleton"/>
    <property type="evidence" value="ECO:0007669"/>
    <property type="project" value="TreeGrafter"/>
</dbReference>